<keyword evidence="2" id="KW-1133">Transmembrane helix</keyword>
<dbReference type="PANTHER" id="PTHR30121:SF6">
    <property type="entry name" value="SLR6007 PROTEIN"/>
    <property type="match status" value="1"/>
</dbReference>
<organism evidence="4 5">
    <name type="scientific">Cysteiniphilum litorale</name>
    <dbReference type="NCBI Taxonomy" id="2056700"/>
    <lineage>
        <taxon>Bacteria</taxon>
        <taxon>Pseudomonadati</taxon>
        <taxon>Pseudomonadota</taxon>
        <taxon>Gammaproteobacteria</taxon>
        <taxon>Thiotrichales</taxon>
        <taxon>Fastidiosibacteraceae</taxon>
        <taxon>Cysteiniphilum</taxon>
    </lineage>
</organism>
<protein>
    <submittedName>
        <fullName evidence="4">Phosphoesterase</fullName>
    </submittedName>
</protein>
<evidence type="ECO:0000313" key="5">
    <source>
        <dbReference type="Proteomes" id="UP000636949"/>
    </source>
</evidence>
<evidence type="ECO:0000313" key="4">
    <source>
        <dbReference type="EMBL" id="GGG05101.1"/>
    </source>
</evidence>
<dbReference type="InterPro" id="IPR027417">
    <property type="entry name" value="P-loop_NTPase"/>
</dbReference>
<dbReference type="Gene3D" id="3.40.50.300">
    <property type="entry name" value="P-loop containing nucleotide triphosphate hydrolases"/>
    <property type="match status" value="2"/>
</dbReference>
<proteinExistence type="predicted"/>
<gene>
    <name evidence="4" type="primary">icmO</name>
    <name evidence="4" type="ORF">GCM10010995_23180</name>
</gene>
<dbReference type="OrthoDB" id="7817736at2"/>
<dbReference type="EMBL" id="BMJS01000034">
    <property type="protein sequence ID" value="GGG05101.1"/>
    <property type="molecule type" value="Genomic_DNA"/>
</dbReference>
<dbReference type="InterPro" id="IPR032689">
    <property type="entry name" value="TraG-D_C"/>
</dbReference>
<dbReference type="RefSeq" id="WP_117003639.1">
    <property type="nucleotide sequence ID" value="NZ_BMJS01000034.1"/>
</dbReference>
<feature type="domain" description="AAA+ ATPase" evidence="3">
    <location>
        <begin position="128"/>
        <end position="265"/>
    </location>
</feature>
<keyword evidence="2" id="KW-0812">Transmembrane</keyword>
<reference evidence="4" key="2">
    <citation type="submission" date="2020-09" db="EMBL/GenBank/DDBJ databases">
        <authorList>
            <person name="Sun Q."/>
            <person name="Zhou Y."/>
        </authorList>
    </citation>
    <scope>NUCLEOTIDE SEQUENCE</scope>
    <source>
        <strain evidence="4">CGMCC 1.15758</strain>
    </source>
</reference>
<dbReference type="InterPro" id="IPR051162">
    <property type="entry name" value="T4SS_component"/>
</dbReference>
<feature type="compositionally biased region" description="Basic and acidic residues" evidence="1">
    <location>
        <begin position="652"/>
        <end position="669"/>
    </location>
</feature>
<name>A0A8J2Z675_9GAMM</name>
<dbReference type="Proteomes" id="UP000636949">
    <property type="component" value="Unassembled WGS sequence"/>
</dbReference>
<evidence type="ECO:0000256" key="1">
    <source>
        <dbReference type="SAM" id="MobiDB-lite"/>
    </source>
</evidence>
<dbReference type="AlphaFoldDB" id="A0A8J2Z675"/>
<reference evidence="4" key="1">
    <citation type="journal article" date="2014" name="Int. J. Syst. Evol. Microbiol.">
        <title>Complete genome sequence of Corynebacterium casei LMG S-19264T (=DSM 44701T), isolated from a smear-ripened cheese.</title>
        <authorList>
            <consortium name="US DOE Joint Genome Institute (JGI-PGF)"/>
            <person name="Walter F."/>
            <person name="Albersmeier A."/>
            <person name="Kalinowski J."/>
            <person name="Ruckert C."/>
        </authorList>
    </citation>
    <scope>NUCLEOTIDE SEQUENCE</scope>
    <source>
        <strain evidence="4">CGMCC 1.15758</strain>
    </source>
</reference>
<evidence type="ECO:0000256" key="2">
    <source>
        <dbReference type="SAM" id="Phobius"/>
    </source>
</evidence>
<evidence type="ECO:0000259" key="3">
    <source>
        <dbReference type="SMART" id="SM00382"/>
    </source>
</evidence>
<comment type="caution">
    <text evidence="4">The sequence shown here is derived from an EMBL/GenBank/DDBJ whole genome shotgun (WGS) entry which is preliminary data.</text>
</comment>
<dbReference type="Pfam" id="PF12696">
    <property type="entry name" value="TraG-D_C"/>
    <property type="match status" value="1"/>
</dbReference>
<feature type="region of interest" description="Disordered" evidence="1">
    <location>
        <begin position="648"/>
        <end position="669"/>
    </location>
</feature>
<dbReference type="SUPFAM" id="SSF52540">
    <property type="entry name" value="P-loop containing nucleoside triphosphate hydrolases"/>
    <property type="match status" value="1"/>
</dbReference>
<dbReference type="SMART" id="SM00382">
    <property type="entry name" value="AAA"/>
    <property type="match status" value="1"/>
</dbReference>
<accession>A0A8J2Z675</accession>
<sequence length="783" mass="87684">MSKGLRGLSRTQEARPSESIRDTRGLIFQLYELCSSRLGSICVLVLSLITLTWLPLISDLLFVFMLLIFWNAFWQIPRLPFRLPLGAKHPDLSNSNLVQKKISKPSGLYFFGNEIASKQEVWFSDEDMRTHALILGSTGSGKTQTLLSIAFNALSQGSGFIYVDGKGDNSLYAQVFSMAKFMGREDDLLVINYMTGAEDIIGPQKDMISNTLNPFALGSSSMLSQLIVSMMSSSDSGGGDGDMWKGRAISFVEALMRLLVYLRDKGYLLLEANTIRRYFILDVVEDLLHKQKVLDHNNSTVVIREKLPTDVTDPMYNYLATLPGYQEKNVGKQSDKTYEQHGYITMQLTRIFGSLADVYAHIMRTNLADVDFSDVILNRRILVVLLPALEKSPDELSNLGKLIIASLKAMLAAGLGSKIQGEYKEVIESKPSNSDTPFLCILDEYGYYAVEGFAVVPAQARSLGFSVVFAGQDIPAFQKASKEEAASIFANTNIKLCMKLEDPTETWDFFNKTAGEAYVSTVRSYNMGQDGNSLGYKDSKEAGIEKRARLDLMDLKDQLPGEAHVFFKSNIVRMRSFYAAPKKTKHIAINHFLKVEPYTIAFIESAKIAFGKHHYKKLDALPLSSALLQEGMTGNINISHSEDESFLTAEAEQAHHGSHESPDQTRYEKTDPLTDINSLIKGSLLFDAIDLEDKLNNDYFDLTQSNMTLHLINAQELQKLFYKLNTMIGVKLNENKAQILEKLKHISHLSKQYLQQKSQVNLKDLFQQTLAESNTTSNKKSAK</sequence>
<dbReference type="PANTHER" id="PTHR30121">
    <property type="entry name" value="UNCHARACTERIZED PROTEIN YJGR-RELATED"/>
    <property type="match status" value="1"/>
</dbReference>
<dbReference type="InterPro" id="IPR003593">
    <property type="entry name" value="AAA+_ATPase"/>
</dbReference>
<keyword evidence="2" id="KW-0472">Membrane</keyword>
<feature type="transmembrane region" description="Helical" evidence="2">
    <location>
        <begin position="41"/>
        <end position="74"/>
    </location>
</feature>
<keyword evidence="5" id="KW-1185">Reference proteome</keyword>